<dbReference type="Pfam" id="PF03544">
    <property type="entry name" value="TonB_C"/>
    <property type="match status" value="1"/>
</dbReference>
<dbReference type="SUPFAM" id="SSF74653">
    <property type="entry name" value="TolA/TonB C-terminal domain"/>
    <property type="match status" value="1"/>
</dbReference>
<evidence type="ECO:0000313" key="2">
    <source>
        <dbReference type="EMBL" id="NYA71042.1"/>
    </source>
</evidence>
<evidence type="ECO:0000259" key="1">
    <source>
        <dbReference type="Pfam" id="PF03544"/>
    </source>
</evidence>
<dbReference type="PANTHER" id="PTHR33446">
    <property type="entry name" value="PROTEIN TONB-RELATED"/>
    <property type="match status" value="1"/>
</dbReference>
<comment type="caution">
    <text evidence="2">The sequence shown here is derived from an EMBL/GenBank/DDBJ whole genome shotgun (WGS) entry which is preliminary data.</text>
</comment>
<evidence type="ECO:0000313" key="3">
    <source>
        <dbReference type="Proteomes" id="UP000535020"/>
    </source>
</evidence>
<organism evidence="2 3">
    <name type="scientific">Flavobacterium agri</name>
    <dbReference type="NCBI Taxonomy" id="2743471"/>
    <lineage>
        <taxon>Bacteria</taxon>
        <taxon>Pseudomonadati</taxon>
        <taxon>Bacteroidota</taxon>
        <taxon>Flavobacteriia</taxon>
        <taxon>Flavobacteriales</taxon>
        <taxon>Flavobacteriaceae</taxon>
        <taxon>Flavobacterium</taxon>
    </lineage>
</organism>
<reference evidence="2 3" key="1">
    <citation type="submission" date="2020-07" db="EMBL/GenBank/DDBJ databases">
        <authorList>
            <person name="Sun Q."/>
        </authorList>
    </citation>
    <scope>NUCLEOTIDE SEQUENCE [LARGE SCALE GENOMIC DNA]</scope>
    <source>
        <strain evidence="2 3">MAH-1</strain>
    </source>
</reference>
<accession>A0A7Y9C765</accession>
<dbReference type="InterPro" id="IPR051045">
    <property type="entry name" value="TonB-dependent_transducer"/>
</dbReference>
<dbReference type="Proteomes" id="UP000535020">
    <property type="component" value="Unassembled WGS sequence"/>
</dbReference>
<proteinExistence type="predicted"/>
<dbReference type="AlphaFoldDB" id="A0A7Y9C765"/>
<dbReference type="PANTHER" id="PTHR33446:SF2">
    <property type="entry name" value="PROTEIN TONB"/>
    <property type="match status" value="1"/>
</dbReference>
<dbReference type="GO" id="GO:0031992">
    <property type="term" value="F:energy transducer activity"/>
    <property type="evidence" value="ECO:0007669"/>
    <property type="project" value="TreeGrafter"/>
</dbReference>
<dbReference type="GO" id="GO:0055085">
    <property type="term" value="P:transmembrane transport"/>
    <property type="evidence" value="ECO:0007669"/>
    <property type="project" value="InterPro"/>
</dbReference>
<dbReference type="Gene3D" id="3.30.1150.10">
    <property type="match status" value="1"/>
</dbReference>
<dbReference type="InterPro" id="IPR037682">
    <property type="entry name" value="TonB_C"/>
</dbReference>
<keyword evidence="3" id="KW-1185">Reference proteome</keyword>
<gene>
    <name evidence="2" type="ORF">HZF10_08935</name>
</gene>
<sequence length="238" mass="26596">MKKLIALLCIGTLQLAAQTTQKLEEPPKVVAANDDDTPRNVSGIDVKPEFPGGIQQFYMFVAKNYRTPEHPEMQSGKVIASFVIERDGSVTNVKILRDMGFGTGEEAVRVLNKSPKWSPGEQNGRKVRTMFTIPIQVMAPEPDPIYPEAEVNLKPEFATGESGLNSFFEKNFKGKGTFTVNFIVEPDGMLTFIKCDPTTSPDSCTEIKRVLTSAPRWRAGKKDNWFVRTQMTRTFTVN</sequence>
<protein>
    <submittedName>
        <fullName evidence="2">Energy transducer TonB</fullName>
    </submittedName>
</protein>
<dbReference type="RefSeq" id="WP_176005850.1">
    <property type="nucleotide sequence ID" value="NZ_JABWMI010000010.1"/>
</dbReference>
<name>A0A7Y9C765_9FLAO</name>
<dbReference type="GO" id="GO:0098797">
    <property type="term" value="C:plasma membrane protein complex"/>
    <property type="evidence" value="ECO:0007669"/>
    <property type="project" value="TreeGrafter"/>
</dbReference>
<feature type="domain" description="TonB C-terminal" evidence="1">
    <location>
        <begin position="74"/>
        <end position="135"/>
    </location>
</feature>
<dbReference type="EMBL" id="JACBJI010000003">
    <property type="protein sequence ID" value="NYA71042.1"/>
    <property type="molecule type" value="Genomic_DNA"/>
</dbReference>